<feature type="compositionally biased region" description="Low complexity" evidence="9">
    <location>
        <begin position="25"/>
        <end position="35"/>
    </location>
</feature>
<evidence type="ECO:0000256" key="9">
    <source>
        <dbReference type="SAM" id="MobiDB-lite"/>
    </source>
</evidence>
<protein>
    <submittedName>
        <fullName evidence="12">Solute-binding protein</fullName>
    </submittedName>
</protein>
<accession>A0ABX2I7K6</accession>
<feature type="domain" description="PBP" evidence="11">
    <location>
        <begin position="45"/>
        <end position="169"/>
    </location>
</feature>
<organism evidence="12 13">
    <name type="scientific">Blautia hansenii</name>
    <name type="common">Ruminococcus hansenii</name>
    <dbReference type="NCBI Taxonomy" id="1322"/>
    <lineage>
        <taxon>Bacteria</taxon>
        <taxon>Bacillati</taxon>
        <taxon>Bacillota</taxon>
        <taxon>Clostridia</taxon>
        <taxon>Lachnospirales</taxon>
        <taxon>Lachnospiraceae</taxon>
        <taxon>Blautia</taxon>
    </lineage>
</organism>
<evidence type="ECO:0000256" key="10">
    <source>
        <dbReference type="SAM" id="SignalP"/>
    </source>
</evidence>
<dbReference type="PANTHER" id="PTHR30570:SF1">
    <property type="entry name" value="PHOSPHATE-BINDING PROTEIN PSTS"/>
    <property type="match status" value="1"/>
</dbReference>
<keyword evidence="5" id="KW-0813">Transport</keyword>
<comment type="subunit">
    <text evidence="4">The complex is composed of two ATP-binding proteins (PstB), two transmembrane proteins (PstC and PstA) and a solute-binding protein (PstS).</text>
</comment>
<dbReference type="Pfam" id="PF12849">
    <property type="entry name" value="PBP_like_2"/>
    <property type="match status" value="2"/>
</dbReference>
<comment type="function">
    <text evidence="1">Part of the ABC transporter complex PstSACB involved in phosphate import.</text>
</comment>
<dbReference type="SUPFAM" id="SSF53850">
    <property type="entry name" value="Periplasmic binding protein-like II"/>
    <property type="match status" value="2"/>
</dbReference>
<keyword evidence="8" id="KW-0449">Lipoprotein</keyword>
<keyword evidence="13" id="KW-1185">Reference proteome</keyword>
<evidence type="ECO:0000256" key="8">
    <source>
        <dbReference type="ARBA" id="ARBA00023288"/>
    </source>
</evidence>
<evidence type="ECO:0000256" key="5">
    <source>
        <dbReference type="ARBA" id="ARBA00022592"/>
    </source>
</evidence>
<name>A0ABX2I7K6_BLAHA</name>
<evidence type="ECO:0000256" key="6">
    <source>
        <dbReference type="ARBA" id="ARBA00022729"/>
    </source>
</evidence>
<sequence length="306" mass="31877">MKKKVLTAVLTGVMVFGMAACGSNGESTSDAGSDSGSDKEASAEAPTGEISVISREDGSGTRGAFIELFGIEEKDDSGEKIDNTTEDAQVTNNTSVMMTSVAGDPQAIGYISLGSLDKSVKALKVDGAEATAENVKNDTYKISRPFNIATTDKVSEAAQDFIDYILSAEGQKIVEDNGYIAAAADAAAYAGSKPSGKIVVAGSSSVTPVMEKLKEGYEAVNPDAEIEIQQSDSTTGMESAISGVCDIGMASRELKDSETEAGLKGQEIALDGIAVIVNNENAMTDITSDQVKEIYTGEVTDWEDLQ</sequence>
<evidence type="ECO:0000256" key="3">
    <source>
        <dbReference type="ARBA" id="ARBA00008725"/>
    </source>
</evidence>
<dbReference type="InterPro" id="IPR050811">
    <property type="entry name" value="Phosphate_ABC_transporter"/>
</dbReference>
<feature type="chain" id="PRO_5046600656" evidence="10">
    <location>
        <begin position="20"/>
        <end position="306"/>
    </location>
</feature>
<dbReference type="PROSITE" id="PS51257">
    <property type="entry name" value="PROKAR_LIPOPROTEIN"/>
    <property type="match status" value="1"/>
</dbReference>
<feature type="signal peptide" evidence="10">
    <location>
        <begin position="1"/>
        <end position="19"/>
    </location>
</feature>
<keyword evidence="7" id="KW-0564">Palmitate</keyword>
<evidence type="ECO:0000256" key="4">
    <source>
        <dbReference type="ARBA" id="ARBA00011529"/>
    </source>
</evidence>
<gene>
    <name evidence="12" type="ORF">G5A70_09585</name>
</gene>
<evidence type="ECO:0000256" key="1">
    <source>
        <dbReference type="ARBA" id="ARBA00002841"/>
    </source>
</evidence>
<evidence type="ECO:0000313" key="13">
    <source>
        <dbReference type="Proteomes" id="UP000822142"/>
    </source>
</evidence>
<feature type="domain" description="PBP" evidence="11">
    <location>
        <begin position="188"/>
        <end position="304"/>
    </location>
</feature>
<comment type="subcellular location">
    <subcellularLocation>
        <location evidence="2">Cell membrane</location>
        <topology evidence="2">Lipid-anchor</topology>
    </subcellularLocation>
</comment>
<evidence type="ECO:0000256" key="2">
    <source>
        <dbReference type="ARBA" id="ARBA00004193"/>
    </source>
</evidence>
<proteinExistence type="inferred from homology"/>
<dbReference type="Gene3D" id="3.40.190.10">
    <property type="entry name" value="Periplasmic binding protein-like II"/>
    <property type="match status" value="2"/>
</dbReference>
<dbReference type="EMBL" id="JAAITA010000011">
    <property type="protein sequence ID" value="NSJ86413.1"/>
    <property type="molecule type" value="Genomic_DNA"/>
</dbReference>
<keyword evidence="6 10" id="KW-0732">Signal</keyword>
<reference evidence="12 13" key="1">
    <citation type="journal article" date="2020" name="Cell Host Microbe">
        <title>Functional and Genomic Variation between Human-Derived Isolates of Lachnospiraceae Reveals Inter- and Intra-Species Diversity.</title>
        <authorList>
            <person name="Sorbara M.T."/>
            <person name="Littmann E.R."/>
            <person name="Fontana E."/>
            <person name="Moody T.U."/>
            <person name="Kohout C.E."/>
            <person name="Gjonbalaj M."/>
            <person name="Eaton V."/>
            <person name="Seok R."/>
            <person name="Leiner I.M."/>
            <person name="Pamer E.G."/>
        </authorList>
    </citation>
    <scope>NUCLEOTIDE SEQUENCE [LARGE SCALE GENOMIC DNA]</scope>
    <source>
        <strain evidence="12 13">MSK.15.26</strain>
    </source>
</reference>
<dbReference type="InterPro" id="IPR024370">
    <property type="entry name" value="PBP_domain"/>
</dbReference>
<evidence type="ECO:0000313" key="12">
    <source>
        <dbReference type="EMBL" id="NSJ86413.1"/>
    </source>
</evidence>
<dbReference type="Proteomes" id="UP000822142">
    <property type="component" value="Unassembled WGS sequence"/>
</dbReference>
<evidence type="ECO:0000256" key="7">
    <source>
        <dbReference type="ARBA" id="ARBA00023139"/>
    </source>
</evidence>
<comment type="similarity">
    <text evidence="3">Belongs to the PstS family.</text>
</comment>
<dbReference type="RefSeq" id="WP_173749428.1">
    <property type="nucleotide sequence ID" value="NZ_JAAITA010000011.1"/>
</dbReference>
<keyword evidence="5" id="KW-0592">Phosphate transport</keyword>
<evidence type="ECO:0000259" key="11">
    <source>
        <dbReference type="Pfam" id="PF12849"/>
    </source>
</evidence>
<comment type="caution">
    <text evidence="12">The sequence shown here is derived from an EMBL/GenBank/DDBJ whole genome shotgun (WGS) entry which is preliminary data.</text>
</comment>
<feature type="region of interest" description="Disordered" evidence="9">
    <location>
        <begin position="24"/>
        <end position="48"/>
    </location>
</feature>
<dbReference type="PANTHER" id="PTHR30570">
    <property type="entry name" value="PERIPLASMIC PHOSPHATE BINDING COMPONENT OF PHOSPHATE ABC TRANSPORTER"/>
    <property type="match status" value="1"/>
</dbReference>